<dbReference type="RefSeq" id="WP_006289636.1">
    <property type="nucleotide sequence ID" value="NZ_AP012333.1"/>
</dbReference>
<proteinExistence type="inferred from homology"/>
<feature type="domain" description="Band 7" evidence="5">
    <location>
        <begin position="18"/>
        <end position="187"/>
    </location>
</feature>
<dbReference type="AlphaFoldDB" id="E6K301"/>
<comment type="similarity">
    <text evidence="2">Belongs to the band 7/mec-2 family. Flotillin subfamily.</text>
</comment>
<gene>
    <name evidence="6" type="ORF">HMPREF0620_1390</name>
</gene>
<protein>
    <submittedName>
        <fullName evidence="6">SPFH/Band 7/PHB domain protein</fullName>
    </submittedName>
</protein>
<reference evidence="6 7" key="1">
    <citation type="submission" date="2010-12" db="EMBL/GenBank/DDBJ databases">
        <authorList>
            <person name="Muzny D."/>
            <person name="Qin X."/>
            <person name="Buhay C."/>
            <person name="Dugan-Rocha S."/>
            <person name="Ding Y."/>
            <person name="Chen G."/>
            <person name="Hawes A."/>
            <person name="Holder M."/>
            <person name="Jhangiani S."/>
            <person name="Johnson A."/>
            <person name="Khan Z."/>
            <person name="Li Z."/>
            <person name="Liu W."/>
            <person name="Liu X."/>
            <person name="Perez L."/>
            <person name="Shen H."/>
            <person name="Wang Q."/>
            <person name="Watt J."/>
            <person name="Xi L."/>
            <person name="Xin Y."/>
            <person name="Zhou J."/>
            <person name="Deng J."/>
            <person name="Jiang H."/>
            <person name="Liu Y."/>
            <person name="Qu J."/>
            <person name="Song X.-Z."/>
            <person name="Zhang L."/>
            <person name="Villasana D."/>
            <person name="Johnson A."/>
            <person name="Liu J."/>
            <person name="Liyanage D."/>
            <person name="Lorensuhewa L."/>
            <person name="Robinson T."/>
            <person name="Song A."/>
            <person name="Song B.-B."/>
            <person name="Dinh H."/>
            <person name="Thornton R."/>
            <person name="Coyle M."/>
            <person name="Francisco L."/>
            <person name="Jackson L."/>
            <person name="Javaid M."/>
            <person name="Korchina V."/>
            <person name="Kovar C."/>
            <person name="Mata R."/>
            <person name="Mathew T."/>
            <person name="Ngo R."/>
            <person name="Nguyen L."/>
            <person name="Nguyen N."/>
            <person name="Okwuonu G."/>
            <person name="Ongeri F."/>
            <person name="Pham C."/>
            <person name="Simmons D."/>
            <person name="Wilczek-Boney K."/>
            <person name="Hale W."/>
            <person name="Jakkamsetti A."/>
            <person name="Pham P."/>
            <person name="Ruth R."/>
            <person name="San Lucas F."/>
            <person name="Warren J."/>
            <person name="Zhang J."/>
            <person name="Zhao Z."/>
            <person name="Zhou C."/>
            <person name="Zhu D."/>
            <person name="Lee S."/>
            <person name="Bess C."/>
            <person name="Blankenburg K."/>
            <person name="Forbes L."/>
            <person name="Fu Q."/>
            <person name="Gubbala S."/>
            <person name="Hirani K."/>
            <person name="Jayaseelan J.C."/>
            <person name="Lara F."/>
            <person name="Munidasa M."/>
            <person name="Palculict T."/>
            <person name="Patil S."/>
            <person name="Pu L.-L."/>
            <person name="Saada N."/>
            <person name="Tang L."/>
            <person name="Weissenberger G."/>
            <person name="Zhu Y."/>
            <person name="Hemphill L."/>
            <person name="Shang Y."/>
            <person name="Youmans B."/>
            <person name="Ayvaz T."/>
            <person name="Ross M."/>
            <person name="Santibanez J."/>
            <person name="Aqrawi P."/>
            <person name="Gross S."/>
            <person name="Joshi V."/>
            <person name="Fowler G."/>
            <person name="Nazareth L."/>
            <person name="Reid J."/>
            <person name="Worley K."/>
            <person name="Petrosino J."/>
            <person name="Highlander S."/>
            <person name="Gibbs R."/>
        </authorList>
    </citation>
    <scope>NUCLEOTIDE SEQUENCE [LARGE SCALE GENOMIC DNA]</scope>
    <source>
        <strain evidence="6 7">DSM 10105</strain>
    </source>
</reference>
<evidence type="ECO:0000259" key="5">
    <source>
        <dbReference type="SMART" id="SM00244"/>
    </source>
</evidence>
<accession>E6K301</accession>
<keyword evidence="3" id="KW-0472">Membrane</keyword>
<dbReference type="PANTHER" id="PTHR13806">
    <property type="entry name" value="FLOTILLIN-RELATED"/>
    <property type="match status" value="1"/>
</dbReference>
<dbReference type="KEGG" id="pdo:PSDT_0284"/>
<dbReference type="CDD" id="cd03399">
    <property type="entry name" value="SPFH_flotillin"/>
    <property type="match status" value="1"/>
</dbReference>
<feature type="coiled-coil region" evidence="4">
    <location>
        <begin position="358"/>
        <end position="385"/>
    </location>
</feature>
<keyword evidence="7" id="KW-1185">Reference proteome</keyword>
<dbReference type="EMBL" id="AEON01000002">
    <property type="protein sequence ID" value="EFT82705.1"/>
    <property type="molecule type" value="Genomic_DNA"/>
</dbReference>
<dbReference type="Pfam" id="PF01145">
    <property type="entry name" value="Band_7"/>
    <property type="match status" value="1"/>
</dbReference>
<dbReference type="Pfam" id="PF15975">
    <property type="entry name" value="Flot"/>
    <property type="match status" value="1"/>
</dbReference>
<organism evidence="6 7">
    <name type="scientific">Parascardovia denticolens DSM 10105 = JCM 12538</name>
    <dbReference type="NCBI Taxonomy" id="864564"/>
    <lineage>
        <taxon>Bacteria</taxon>
        <taxon>Bacillati</taxon>
        <taxon>Actinomycetota</taxon>
        <taxon>Actinomycetes</taxon>
        <taxon>Bifidobacteriales</taxon>
        <taxon>Bifidobacteriaceae</taxon>
        <taxon>Parascardovia</taxon>
    </lineage>
</organism>
<dbReference type="HOGENOM" id="CLU_038134_0_1_11"/>
<dbReference type="GO" id="GO:0005886">
    <property type="term" value="C:plasma membrane"/>
    <property type="evidence" value="ECO:0007669"/>
    <property type="project" value="TreeGrafter"/>
</dbReference>
<evidence type="ECO:0000256" key="3">
    <source>
        <dbReference type="ARBA" id="ARBA00023136"/>
    </source>
</evidence>
<keyword evidence="4" id="KW-0175">Coiled coil</keyword>
<dbReference type="SUPFAM" id="SSF117892">
    <property type="entry name" value="Band 7/SPFH domain"/>
    <property type="match status" value="1"/>
</dbReference>
<dbReference type="InterPro" id="IPR027705">
    <property type="entry name" value="Flotillin_fam"/>
</dbReference>
<dbReference type="InterPro" id="IPR031905">
    <property type="entry name" value="Flotillin_C"/>
</dbReference>
<dbReference type="InterPro" id="IPR036013">
    <property type="entry name" value="Band_7/SPFH_dom_sf"/>
</dbReference>
<name>E6K301_PARDN</name>
<dbReference type="Gene3D" id="3.30.479.30">
    <property type="entry name" value="Band 7 domain"/>
    <property type="match status" value="1"/>
</dbReference>
<dbReference type="GO" id="GO:0072659">
    <property type="term" value="P:protein localization to plasma membrane"/>
    <property type="evidence" value="ECO:0007669"/>
    <property type="project" value="TreeGrafter"/>
</dbReference>
<evidence type="ECO:0000256" key="2">
    <source>
        <dbReference type="ARBA" id="ARBA00007161"/>
    </source>
</evidence>
<dbReference type="PANTHER" id="PTHR13806:SF46">
    <property type="entry name" value="FLOTILLIN-1-RELATED"/>
    <property type="match status" value="1"/>
</dbReference>
<dbReference type="GO" id="GO:0002020">
    <property type="term" value="F:protease binding"/>
    <property type="evidence" value="ECO:0007669"/>
    <property type="project" value="TreeGrafter"/>
</dbReference>
<dbReference type="PATRIC" id="fig|864564.6.peg.312"/>
<evidence type="ECO:0000313" key="7">
    <source>
        <dbReference type="Proteomes" id="UP000004946"/>
    </source>
</evidence>
<dbReference type="InterPro" id="IPR001107">
    <property type="entry name" value="Band_7"/>
</dbReference>
<dbReference type="Proteomes" id="UP000004946">
    <property type="component" value="Chromosome"/>
</dbReference>
<evidence type="ECO:0000256" key="4">
    <source>
        <dbReference type="SAM" id="Coils"/>
    </source>
</evidence>
<evidence type="ECO:0000313" key="6">
    <source>
        <dbReference type="EMBL" id="EFT82705.1"/>
    </source>
</evidence>
<sequence>MTPLIITAIVILLILLLLALSFVSASPSVIKVISGPFGQRVVHGRTGWRIPVFERVDTMTAAMISVDAQTTNFVPTNDYINVKVDAAVKVRIGVEDKAMFMAATRNFLYKKPEQISAEVRDTLEGHLRAIIGQMKLTQIVTDRATFAEKVQENAKADLAEMGLQIVAFNIQGVTDETGVIDNLGVDNTEQIRKAAAIAKAQAQRDVAIQQAQAQQEANDAQVASELAISQKKTDLAMKQAELKAQQDTEQAKADAAYKIQEQAQRKTIVEATAQADIANQEQQAQIKQREVEVTKQTLQSEVNARADAQKYAAVQKADADLYARQKNAEAEAYERTQRAQADRDAMLAEAQGVKAQGEAEAAATAAKLTAEAQGLERKAEAMQKMDKAAVLQMWFDVLPEVAKAVAEPLSKVDSITMYGEGNSAKMVKDITESLAQVNSGLADSVGLDLKSMVGSFVNAKVAAPVVADAVKDVMPSAGPTPEPTNPASK</sequence>
<evidence type="ECO:0000256" key="1">
    <source>
        <dbReference type="ARBA" id="ARBA00004370"/>
    </source>
</evidence>
<dbReference type="eggNOG" id="COG2268">
    <property type="taxonomic scope" value="Bacteria"/>
</dbReference>
<dbReference type="SMART" id="SM00244">
    <property type="entry name" value="PHB"/>
    <property type="match status" value="1"/>
</dbReference>
<comment type="subcellular location">
    <subcellularLocation>
        <location evidence="1">Membrane</location>
    </subcellularLocation>
</comment>
<feature type="coiled-coil region" evidence="4">
    <location>
        <begin position="270"/>
        <end position="297"/>
    </location>
</feature>
<comment type="caution">
    <text evidence="6">The sequence shown here is derived from an EMBL/GenBank/DDBJ whole genome shotgun (WGS) entry which is preliminary data.</text>
</comment>